<keyword evidence="2" id="KW-1185">Reference proteome</keyword>
<protein>
    <submittedName>
        <fullName evidence="1">Uncharacterized protein DUF2490</fullName>
    </submittedName>
</protein>
<dbReference type="Pfam" id="PF10677">
    <property type="entry name" value="DUF2490"/>
    <property type="match status" value="1"/>
</dbReference>
<evidence type="ECO:0000313" key="2">
    <source>
        <dbReference type="Proteomes" id="UP000294689"/>
    </source>
</evidence>
<dbReference type="EMBL" id="SOBW01000008">
    <property type="protein sequence ID" value="TDU40070.1"/>
    <property type="molecule type" value="Genomic_DNA"/>
</dbReference>
<comment type="caution">
    <text evidence="1">The sequence shown here is derived from an EMBL/GenBank/DDBJ whole genome shotgun (WGS) entry which is preliminary data.</text>
</comment>
<name>A0A4R7Q0W3_9FLAO</name>
<sequence>MYISEYRVLLILIILFLSLKTRSQNTLSSYFEPSISLSYQVSSKYSHNFGIESRNSIYHNDKLVFKMKQIDISHLSEFQWNAQYAIGFGLQFRSEHTFDTTKKNEFRLQQELAYSPSSKNLQIHHRWRIEQRLYTSVSKHRFRYQLNYKIPLTPKQVYETYVTIETESLLELAKTQKPELEQRVGMGVE</sequence>
<dbReference type="AlphaFoldDB" id="A0A4R7Q0W3"/>
<dbReference type="OrthoDB" id="1436620at2"/>
<accession>A0A4R7Q0W3</accession>
<gene>
    <name evidence="1" type="ORF">BXY82_2110</name>
</gene>
<evidence type="ECO:0000313" key="1">
    <source>
        <dbReference type="EMBL" id="TDU40070.1"/>
    </source>
</evidence>
<reference evidence="1 2" key="1">
    <citation type="submission" date="2019-03" db="EMBL/GenBank/DDBJ databases">
        <title>Genomic Encyclopedia of Archaeal and Bacterial Type Strains, Phase II (KMG-II): from individual species to whole genera.</title>
        <authorList>
            <person name="Goeker M."/>
        </authorList>
    </citation>
    <scope>NUCLEOTIDE SEQUENCE [LARGE SCALE GENOMIC DNA]</scope>
    <source>
        <strain evidence="1 2">DSM 28135</strain>
    </source>
</reference>
<dbReference type="RefSeq" id="WP_133758113.1">
    <property type="nucleotide sequence ID" value="NZ_SOBW01000008.1"/>
</dbReference>
<dbReference type="InterPro" id="IPR019619">
    <property type="entry name" value="DUF2490"/>
</dbReference>
<proteinExistence type="predicted"/>
<organism evidence="1 2">
    <name type="scientific">Gelidibacter sediminis</name>
    <dbReference type="NCBI Taxonomy" id="1608710"/>
    <lineage>
        <taxon>Bacteria</taxon>
        <taxon>Pseudomonadati</taxon>
        <taxon>Bacteroidota</taxon>
        <taxon>Flavobacteriia</taxon>
        <taxon>Flavobacteriales</taxon>
        <taxon>Flavobacteriaceae</taxon>
        <taxon>Gelidibacter</taxon>
    </lineage>
</organism>
<dbReference type="Proteomes" id="UP000294689">
    <property type="component" value="Unassembled WGS sequence"/>
</dbReference>